<dbReference type="Pfam" id="PF00109">
    <property type="entry name" value="ketoacyl-synt"/>
    <property type="match status" value="3"/>
</dbReference>
<dbReference type="InterPro" id="IPR014030">
    <property type="entry name" value="Ketoacyl_synth_N"/>
</dbReference>
<dbReference type="SMART" id="SM00822">
    <property type="entry name" value="PKS_KR"/>
    <property type="match status" value="1"/>
</dbReference>
<dbReference type="CDD" id="cd08953">
    <property type="entry name" value="KR_2_SDR_x"/>
    <property type="match status" value="1"/>
</dbReference>
<dbReference type="SMART" id="SM00825">
    <property type="entry name" value="PKS_KS"/>
    <property type="match status" value="3"/>
</dbReference>
<evidence type="ECO:0000256" key="9">
    <source>
        <dbReference type="ARBA" id="ARBA00022737"/>
    </source>
</evidence>
<name>A0A0Q0FAC0_PSESX</name>
<evidence type="ECO:0000313" key="17">
    <source>
        <dbReference type="Proteomes" id="UP000268096"/>
    </source>
</evidence>
<dbReference type="InterPro" id="IPR036736">
    <property type="entry name" value="ACP-like_sf"/>
</dbReference>
<dbReference type="GO" id="GO:0005886">
    <property type="term" value="C:plasma membrane"/>
    <property type="evidence" value="ECO:0007669"/>
    <property type="project" value="TreeGrafter"/>
</dbReference>
<dbReference type="InterPro" id="IPR054514">
    <property type="entry name" value="RhiE-like_linker"/>
</dbReference>
<feature type="domain" description="Ketosynthase family 3 (KS3)" evidence="14">
    <location>
        <begin position="10"/>
        <end position="444"/>
    </location>
</feature>
<dbReference type="RefSeq" id="WP_082333930.1">
    <property type="nucleotide sequence ID" value="NZ_LJRH01000102.1"/>
</dbReference>
<dbReference type="InterPro" id="IPR049552">
    <property type="entry name" value="PKS_DH_N"/>
</dbReference>
<dbReference type="Pfam" id="PF14765">
    <property type="entry name" value="PS-DH"/>
    <property type="match status" value="1"/>
</dbReference>
<dbReference type="Pfam" id="PF02801">
    <property type="entry name" value="Ketoacyl-synt_C"/>
    <property type="match status" value="3"/>
</dbReference>
<dbReference type="Pfam" id="PF21089">
    <property type="entry name" value="PKS_DH_N"/>
    <property type="match status" value="1"/>
</dbReference>
<dbReference type="GO" id="GO:0031177">
    <property type="term" value="F:phosphopantetheine binding"/>
    <property type="evidence" value="ECO:0007669"/>
    <property type="project" value="InterPro"/>
</dbReference>
<dbReference type="EMBL" id="RBTH01000222">
    <property type="protein sequence ID" value="RMT44848.1"/>
    <property type="molecule type" value="Genomic_DNA"/>
</dbReference>
<feature type="region of interest" description="C-terminal hotdog fold" evidence="11">
    <location>
        <begin position="767"/>
        <end position="911"/>
    </location>
</feature>
<evidence type="ECO:0000256" key="5">
    <source>
        <dbReference type="ARBA" id="ARBA00022450"/>
    </source>
</evidence>
<dbReference type="PROSITE" id="PS52019">
    <property type="entry name" value="PKS_MFAS_DH"/>
    <property type="match status" value="1"/>
</dbReference>
<feature type="region of interest" description="Disordered" evidence="12">
    <location>
        <begin position="2556"/>
        <end position="2585"/>
    </location>
</feature>
<protein>
    <submittedName>
        <fullName evidence="16">Mixed non-ribosomal peptide synthetase/polyketide synthetase</fullName>
    </submittedName>
</protein>
<evidence type="ECO:0000256" key="8">
    <source>
        <dbReference type="ARBA" id="ARBA00022679"/>
    </source>
</evidence>
<evidence type="ECO:0000259" key="15">
    <source>
        <dbReference type="PROSITE" id="PS52019"/>
    </source>
</evidence>
<dbReference type="Gene3D" id="3.10.129.110">
    <property type="entry name" value="Polyketide synthase dehydratase"/>
    <property type="match status" value="2"/>
</dbReference>
<dbReference type="InterPro" id="IPR016039">
    <property type="entry name" value="Thiolase-like"/>
</dbReference>
<keyword evidence="8" id="KW-0808">Transferase</keyword>
<comment type="pathway">
    <text evidence="2">Antibiotic biosynthesis.</text>
</comment>
<dbReference type="SMART" id="SM00823">
    <property type="entry name" value="PKS_PP"/>
    <property type="match status" value="2"/>
</dbReference>
<comment type="function">
    <text evidence="10">Involved in production of the polyketide antibiotic thailandamide.</text>
</comment>
<dbReference type="SMART" id="SM01294">
    <property type="entry name" value="PKS_PP_betabranch"/>
    <property type="match status" value="1"/>
</dbReference>
<feature type="domain" description="Ketosynthase family 3 (KS3)" evidence="14">
    <location>
        <begin position="2592"/>
        <end position="3006"/>
    </location>
</feature>
<keyword evidence="9" id="KW-0677">Repeat</keyword>
<dbReference type="Pfam" id="PF08659">
    <property type="entry name" value="KR"/>
    <property type="match status" value="1"/>
</dbReference>
<dbReference type="InterPro" id="IPR049900">
    <property type="entry name" value="PKS_mFAS_DH"/>
</dbReference>
<feature type="region of interest" description="N-terminal hotdog fold" evidence="11">
    <location>
        <begin position="612"/>
        <end position="757"/>
    </location>
</feature>
<reference evidence="16 17" key="1">
    <citation type="submission" date="2018-08" db="EMBL/GenBank/DDBJ databases">
        <title>Recombination of ecologically and evolutionarily significant loci maintains genetic cohesion in the Pseudomonas syringae species complex.</title>
        <authorList>
            <person name="Dillon M."/>
            <person name="Thakur S."/>
            <person name="Almeida R.N.D."/>
            <person name="Weir B.S."/>
            <person name="Guttman D.S."/>
        </authorList>
    </citation>
    <scope>NUCLEOTIDE SEQUENCE [LARGE SCALE GENOMIC DNA]</scope>
    <source>
        <strain evidence="16 17">ICMP 16926</strain>
    </source>
</reference>
<accession>A0A0Q0FAC0</accession>
<evidence type="ECO:0000256" key="3">
    <source>
        <dbReference type="ARBA" id="ARBA00005194"/>
    </source>
</evidence>
<dbReference type="InterPro" id="IPR014031">
    <property type="entry name" value="Ketoacyl_synth_C"/>
</dbReference>
<evidence type="ECO:0000256" key="7">
    <source>
        <dbReference type="ARBA" id="ARBA00022553"/>
    </source>
</evidence>
<dbReference type="PANTHER" id="PTHR43775">
    <property type="entry name" value="FATTY ACID SYNTHASE"/>
    <property type="match status" value="1"/>
</dbReference>
<dbReference type="PROSITE" id="PS52004">
    <property type="entry name" value="KS3_2"/>
    <property type="match status" value="3"/>
</dbReference>
<dbReference type="SUPFAM" id="SSF51735">
    <property type="entry name" value="NAD(P)-binding Rossmann-fold domains"/>
    <property type="match status" value="1"/>
</dbReference>
<dbReference type="InterPro" id="IPR020841">
    <property type="entry name" value="PKS_Beta-ketoAc_synthase_dom"/>
</dbReference>
<dbReference type="UniPathway" id="UPA00094"/>
<comment type="similarity">
    <text evidence="4">Belongs to the short-chain dehydrogenases/reductases (SDR) family.</text>
</comment>
<dbReference type="InterPro" id="IPR020806">
    <property type="entry name" value="PKS_PP-bd"/>
</dbReference>
<feature type="compositionally biased region" description="Polar residues" evidence="12">
    <location>
        <begin position="2556"/>
        <end position="2572"/>
    </location>
</feature>
<dbReference type="Pfam" id="PF00550">
    <property type="entry name" value="PP-binding"/>
    <property type="match status" value="2"/>
</dbReference>
<evidence type="ECO:0000256" key="2">
    <source>
        <dbReference type="ARBA" id="ARBA00004792"/>
    </source>
</evidence>
<dbReference type="PROSITE" id="PS00012">
    <property type="entry name" value="PHOSPHOPANTETHEINE"/>
    <property type="match status" value="2"/>
</dbReference>
<dbReference type="PROSITE" id="PS50075">
    <property type="entry name" value="CARRIER"/>
    <property type="match status" value="2"/>
</dbReference>
<dbReference type="InterPro" id="IPR057326">
    <property type="entry name" value="KR_dom"/>
</dbReference>
<dbReference type="InterPro" id="IPR013968">
    <property type="entry name" value="PKS_KR"/>
</dbReference>
<evidence type="ECO:0000259" key="13">
    <source>
        <dbReference type="PROSITE" id="PS50075"/>
    </source>
</evidence>
<feature type="domain" description="Ketosynthase family 3 (KS3)" evidence="14">
    <location>
        <begin position="1539"/>
        <end position="1972"/>
    </location>
</feature>
<evidence type="ECO:0000256" key="1">
    <source>
        <dbReference type="ARBA" id="ARBA00004496"/>
    </source>
</evidence>
<evidence type="ECO:0000256" key="10">
    <source>
        <dbReference type="ARBA" id="ARBA00054155"/>
    </source>
</evidence>
<dbReference type="InterPro" id="IPR018201">
    <property type="entry name" value="Ketoacyl_synth_AS"/>
</dbReference>
<dbReference type="SUPFAM" id="SSF53901">
    <property type="entry name" value="Thiolase-like"/>
    <property type="match status" value="3"/>
</dbReference>
<organism evidence="16 17">
    <name type="scientific">Pseudomonas syringae pv. solidagae</name>
    <dbReference type="NCBI Taxonomy" id="264458"/>
    <lineage>
        <taxon>Bacteria</taxon>
        <taxon>Pseudomonadati</taxon>
        <taxon>Pseudomonadota</taxon>
        <taxon>Gammaproteobacteria</taxon>
        <taxon>Pseudomonadales</taxon>
        <taxon>Pseudomonadaceae</taxon>
        <taxon>Pseudomonas</taxon>
        <taxon>Pseudomonas syringae</taxon>
    </lineage>
</organism>
<proteinExistence type="inferred from homology"/>
<dbReference type="GO" id="GO:0004315">
    <property type="term" value="F:3-oxoacyl-[acyl-carrier-protein] synthase activity"/>
    <property type="evidence" value="ECO:0007669"/>
    <property type="project" value="InterPro"/>
</dbReference>
<dbReference type="InterPro" id="IPR009081">
    <property type="entry name" value="PP-bd_ACP"/>
</dbReference>
<dbReference type="GO" id="GO:0006633">
    <property type="term" value="P:fatty acid biosynthetic process"/>
    <property type="evidence" value="ECO:0007669"/>
    <property type="project" value="UniProtKB-UniPathway"/>
</dbReference>
<dbReference type="PROSITE" id="PS00606">
    <property type="entry name" value="KS3_1"/>
    <property type="match status" value="2"/>
</dbReference>
<dbReference type="CDD" id="cd00833">
    <property type="entry name" value="PKS"/>
    <property type="match status" value="3"/>
</dbReference>
<dbReference type="FunFam" id="3.40.47.10:FF:000019">
    <property type="entry name" value="Polyketide synthase type I"/>
    <property type="match status" value="1"/>
</dbReference>
<feature type="domain" description="PKS/mFAS DH" evidence="15">
    <location>
        <begin position="612"/>
        <end position="911"/>
    </location>
</feature>
<dbReference type="SUPFAM" id="SSF47336">
    <property type="entry name" value="ACP-like"/>
    <property type="match status" value="2"/>
</dbReference>
<evidence type="ECO:0000256" key="11">
    <source>
        <dbReference type="PROSITE-ProRule" id="PRU01363"/>
    </source>
</evidence>
<dbReference type="GO" id="GO:0004312">
    <property type="term" value="F:fatty acid synthase activity"/>
    <property type="evidence" value="ECO:0007669"/>
    <property type="project" value="TreeGrafter"/>
</dbReference>
<dbReference type="GO" id="GO:0071770">
    <property type="term" value="P:DIM/DIP cell wall layer assembly"/>
    <property type="evidence" value="ECO:0007669"/>
    <property type="project" value="TreeGrafter"/>
</dbReference>
<keyword evidence="5" id="KW-0596">Phosphopantetheine</keyword>
<dbReference type="Gene3D" id="1.10.1240.100">
    <property type="match status" value="3"/>
</dbReference>
<comment type="pathway">
    <text evidence="3">Lipid metabolism; fatty acid biosynthesis.</text>
</comment>
<evidence type="ECO:0000256" key="12">
    <source>
        <dbReference type="SAM" id="MobiDB-lite"/>
    </source>
</evidence>
<feature type="active site" description="Proton acceptor; for dehydratase activity" evidence="11">
    <location>
        <position position="647"/>
    </location>
</feature>
<feature type="active site" description="Proton donor; for dehydratase activity" evidence="11">
    <location>
        <position position="825"/>
    </location>
</feature>
<dbReference type="InterPro" id="IPR036291">
    <property type="entry name" value="NAD(P)-bd_dom_sf"/>
</dbReference>
<evidence type="ECO:0000259" key="14">
    <source>
        <dbReference type="PROSITE" id="PS52004"/>
    </source>
</evidence>
<dbReference type="Pfam" id="PF22336">
    <property type="entry name" value="RhiE-like_linker"/>
    <property type="match status" value="2"/>
</dbReference>
<evidence type="ECO:0000313" key="16">
    <source>
        <dbReference type="EMBL" id="RMT44848.1"/>
    </source>
</evidence>
<dbReference type="InterPro" id="IPR032821">
    <property type="entry name" value="PKS_assoc"/>
</dbReference>
<dbReference type="InterPro" id="IPR042104">
    <property type="entry name" value="PKS_dehydratase_sf"/>
</dbReference>
<feature type="domain" description="Carrier" evidence="13">
    <location>
        <begin position="1399"/>
        <end position="1476"/>
    </location>
</feature>
<dbReference type="Gene3D" id="3.40.50.720">
    <property type="entry name" value="NAD(P)-binding Rossmann-like Domain"/>
    <property type="match status" value="1"/>
</dbReference>
<dbReference type="GO" id="GO:0005737">
    <property type="term" value="C:cytoplasm"/>
    <property type="evidence" value="ECO:0007669"/>
    <property type="project" value="UniProtKB-SubCell"/>
</dbReference>
<evidence type="ECO:0000256" key="6">
    <source>
        <dbReference type="ARBA" id="ARBA00022490"/>
    </source>
</evidence>
<dbReference type="Pfam" id="PF16197">
    <property type="entry name" value="KAsynt_C_assoc"/>
    <property type="match status" value="1"/>
</dbReference>
<keyword evidence="7" id="KW-0597">Phosphoprotein</keyword>
<comment type="caution">
    <text evidence="16">The sequence shown here is derived from an EMBL/GenBank/DDBJ whole genome shotgun (WGS) entry which is preliminary data.</text>
</comment>
<dbReference type="InterPro" id="IPR050091">
    <property type="entry name" value="PKS_NRPS_Biosynth_Enz"/>
</dbReference>
<keyword evidence="6" id="KW-0963">Cytoplasm</keyword>
<gene>
    <name evidence="16" type="ORF">ALP48_05249</name>
</gene>
<sequence length="3231" mass="353611">MSSTKTDLDSTQVAIVGVGLRLPEADSIDAFWGKLKAGKSLISEVNEKRWSKAELYGDPKTGGDKTSSIWGGFVDDIECFDANFFGISPRESKFMDPQQRIAMEMAWHAFEDAGICPSSVKGTNTGVFMGVCHWDYAELLALNHTPIDPYFPTGTAYSILSNRISYYFDLKGPSISIDTACSSSLVSLALAVNAIKSGECELALAGGVNLIWSPQHFIAFTKNGMLSKDGKSYTFDDRANGYVRGEGGGLLLLKALDKAIEDGDNIYAVVRGIANNHGGKTGSLTVTNPQAQADLIAELYRRSHIDVRDVSYIETHGTGTPLGDPIEIHGLKKAFAQASHAVDDPQSRKNYCGIGSVKTNIGHLEGAAGVAGIIKILAALKNKELPGNLNFKSINPKIELTDTPFYIVDKHQPWASPADGSTGRIAGISSFGFGGSNAHAVIQEFIPETAQLSARAVADNHPVFAIPVSAKSSESLVAYAQRLLAFLEDNPPNLPGIAHALQCQRDALTERVCFVVESIDELKLAIRSFIDTRAAAEHTFVGNSYDAGEGKKLRSYAEENRASLTENWMSNHDMLSLAQYWVFGVAVDWNDLYLDAGLIPAKVRLPLYSFERTAYWFPKKNADVAKPKQPGTVEFTLSSKAFFLEDHTVNNQSILPGVHYLEMILSTIPRADKMINVDFSNVFWLSPFAIELSDDDVDIRKSIYLDFDSKQADANAASGQPGKGFRFYTHPKNIEGQAKDKVRVHVQGEYQPGSTVADRIDLPDMSPFKKIHRDQCYQYLQSTGIYHGPRLQGVEQIHVGVDEVWVKVSIAGSQQSFSAHPAILDSVLQAGIATALSNNASRYPYVPFSLDSLSVYQICPTTVWARISEKNRFAGTKASLTFDLNIFTEQGEQVASAKNFTMCLLRSPVGEQMTSKNNSGSNEPSSQNLYFSKQWVVDSTDHQQPPISSTAPADRANHVLALYVGSTIQDDRWIANYRNQVSAQTSCTFQSMALSSPEAVSSAPTIEAYSHVFSYIKKLLETKPKTIQHLLVCASSTLPDVIRSSLTALLRVAHNENPRIQGRFVSIENSPLVDSGSIIAREFLIADGAFSVRHDAQGLRRIERITAQPVRPVQGKIPVLNEQPVFWITGGLGGIGQLISRQLAADFPGCTLYLTGRKTAAEQQAVFSALKSEIQARGGKVDYQPLDITDVVEVENFVAALKNTHHSVDVIFHAAGHIADNFILRKEVKDSLPVLSPKLDGTLAIDQAIKRLPLGKFVLFSSVASTFGNAGQSDYAAANAFLDAFAIDRNQRVREGEGTGQTIAINWPLWQEGGMKMDAGTLASVHETTGMEPLPTHEAMHALRYALTTTDDFPILVTYGNQEKIHAYIAGLNQRSVVPEGGSQESPDPSKSGDDVDNEALFQYAQDYLKGKLAIVIERDAKTIRGDQKIEEYGFDSIMAVEMIRQLEGQFGQLSKTLFFEYFTINEVADYLMDEYSDKLKSLYLEGRAPVVEVAAHTDTPSKDKQVAEEAAAAPAPSINKQIEAVPVASQVAADDRDQHDIAIIGLSGRYPKSRNMDELWELLKSGQHAFEKIPADRWKHDAIYYKERDVWGKSTIKTGGFLDDIDKFDPRYFQISQLEAEKMSPEVRLFLEVGVEALEDSGYSKESLQQLYKGDVGVVAGTMSNHYNLYGFQNNLTRGGSASGSYTGTIPNMLSYFYGFTGPSLFVDTMCSATSTCIHVAVQMLRSGESKIVVAGGMNLLLHPYNLISSSQEHFTTKTSDVIRSYGIGADGTILGEGVGAVVLKTLADAKRDGDNIWGIIKGTALSNAGVRNGFTVPQPHMQALAIEKAIEDAQIDPQTIGYFEGHGSGTELGDPVEIKGATQAFRKYTDKKQFCPIGSIKSNLAHLLAAAGIAGISKILLQFKHQQIVPSLGADTLNSNIRFEDSPFYVHKELQSWPAPRSESNLVLPRRASITSIGAGGMNSHMILEEYVDPRTTSRSPRQTQQQLFVFSATNRDSLVRNLQGFSSYLKDHRDVSPVSLAYTLQVAKNQMKCRLAFCADSVNEVIGSIDSWLSGLSSNRSVRFVDSASGATKEFSRRELSQAIESAELETLAEYWTNGSTVDWFALHGLNDQAALGAMIKVRIPAYQFEKKRCWFEVLEDAPSVIDPLGNRNKYHPLVRDNTSDLSGIRYSADLIEIEILDYLYRVKKQPQLITFSLLDAAIAVMKQADPQSGYTSVRWELLAPIPVVPSQLCYAVALNDQTGQFSDVYISSTADASTPHQLCARVEFAVQAGDGRRVLQQPFPAFANATVRESLSGAQVSKALEEHKIVFGDYVNAISELQLIGEQRYRVHLKDTDYRHNHFARNTTFLSELGSALQQAVLYIALRQGLDHWSNYALCACNVQLDLASVSKVSSLLFSLESSGQALRGTIALADKNGTLLSLLDDVYIANSQAIEPRAAKTIETASFRSQPVFRHETAESPRPVAAAGTESDGLGKAVSAIVAKLLKFDESEVDARTSFYEFGFDSIGLTQLSKEINEMLGARITPAVFFDCENIEALCFYLKDQGVSGTSEEAPQNSASAVNQAATPVSRVQKPEAERNHRLPHPHESIAVIGMAGRFPGAASVEVLWSNLLNNQDSIQDFPYQRYNQDTQAAFAGVACVKKGGYLDKVDGFDAAFFNISRVEAEFMDPQQRQVLEVVWHAVENAAYDPSQLPSDTGVFIGVSNNDYRALLQKDQELDGYIATGNSHAMLANRVSFFLDIHGPSESIDTACSSSLVAIHNACESLRSGSASFAIAGGVNLLLDIQGFAEPDHAGMLSLDGRCNTFSRNANGYVRGEGVGVVILKPLSLAQKDGDNILAVIESSAHQHGGRAKSLTAPNAKSQAELLRTTLKKIDLSQLQYVEAHGTGTELGDPVEVNALKQAVTETHGLPIYLGALKSNIGHLESAAGVAGLIKAVKVLSERTVPANLHCSPLNPYIELHDSRFVINERQSSLKASDQGIFAAVSSFGFGGSIASVVLRRYESNRTTARAHRAFSGHEVVLVLSAKTRRGLVSQAINLRQHLSSHPEQIEEVAYTLQVGRAELSYRLSIVAMDSADGLSKLTRFIESEAALSDADFSTGANELNHVSIFTGHIKGSKTEKMSNEALPKLLTLDNANMVAERFVKGVKFNWNLLYGGARPNRVVLPGYPFEQQRYWLPKDQVTTWYDVDNFSNEQFVAHSFYEDLLDRVLLDDLDTETVLQLLRKD</sequence>
<evidence type="ECO:0000256" key="4">
    <source>
        <dbReference type="ARBA" id="ARBA00006484"/>
    </source>
</evidence>
<dbReference type="InterPro" id="IPR049551">
    <property type="entry name" value="PKS_DH_C"/>
</dbReference>
<dbReference type="Proteomes" id="UP000268096">
    <property type="component" value="Unassembled WGS sequence"/>
</dbReference>
<comment type="subcellular location">
    <subcellularLocation>
        <location evidence="1">Cytoplasm</location>
    </subcellularLocation>
</comment>
<dbReference type="Gene3D" id="1.10.1200.10">
    <property type="entry name" value="ACP-like"/>
    <property type="match status" value="2"/>
</dbReference>
<dbReference type="Gene3D" id="3.40.47.10">
    <property type="match status" value="3"/>
</dbReference>
<dbReference type="PANTHER" id="PTHR43775:SF37">
    <property type="entry name" value="SI:DKEY-61P9.11"/>
    <property type="match status" value="1"/>
</dbReference>
<feature type="domain" description="Carrier" evidence="13">
    <location>
        <begin position="2474"/>
        <end position="2551"/>
    </location>
</feature>
<dbReference type="InterPro" id="IPR006162">
    <property type="entry name" value="Ppantetheine_attach_site"/>
</dbReference>